<dbReference type="PANTHER" id="PTHR43155">
    <property type="entry name" value="CYCLIC DI-GMP PHOSPHODIESTERASE PA4108-RELATED"/>
    <property type="match status" value="1"/>
</dbReference>
<dbReference type="CDD" id="cd00077">
    <property type="entry name" value="HDc"/>
    <property type="match status" value="1"/>
</dbReference>
<dbReference type="SUPFAM" id="SSF109604">
    <property type="entry name" value="HD-domain/PDEase-like"/>
    <property type="match status" value="1"/>
</dbReference>
<protein>
    <submittedName>
        <fullName evidence="2">HD domain-containing protein</fullName>
    </submittedName>
</protein>
<evidence type="ECO:0000259" key="1">
    <source>
        <dbReference type="PROSITE" id="PS51832"/>
    </source>
</evidence>
<dbReference type="AlphaFoldDB" id="A0A923HV27"/>
<reference evidence="2" key="1">
    <citation type="submission" date="2019-10" db="EMBL/GenBank/DDBJ databases">
        <authorList>
            <person name="Ross D.E."/>
            <person name="Gulliver D."/>
        </authorList>
    </citation>
    <scope>NUCLEOTIDE SEQUENCE</scope>
    <source>
        <strain evidence="2">DER-2019</strain>
    </source>
</reference>
<dbReference type="PANTHER" id="PTHR43155:SF2">
    <property type="entry name" value="CYCLIC DI-GMP PHOSPHODIESTERASE PA4108"/>
    <property type="match status" value="1"/>
</dbReference>
<reference evidence="2" key="2">
    <citation type="submission" date="2020-10" db="EMBL/GenBank/DDBJ databases">
        <title>Comparative genomics of the Acetobacterium genus.</title>
        <authorList>
            <person name="Marshall C."/>
            <person name="May H."/>
            <person name="Norman S."/>
        </authorList>
    </citation>
    <scope>NUCLEOTIDE SEQUENCE</scope>
    <source>
        <strain evidence="2">DER-2019</strain>
    </source>
</reference>
<evidence type="ECO:0000313" key="3">
    <source>
        <dbReference type="Proteomes" id="UP000616595"/>
    </source>
</evidence>
<dbReference type="PROSITE" id="PS51832">
    <property type="entry name" value="HD_GYP"/>
    <property type="match status" value="1"/>
</dbReference>
<accession>A0A923HV27</accession>
<dbReference type="OrthoDB" id="9798833at2"/>
<dbReference type="Pfam" id="PF13487">
    <property type="entry name" value="HD_5"/>
    <property type="match status" value="1"/>
</dbReference>
<keyword evidence="3" id="KW-1185">Reference proteome</keyword>
<comment type="caution">
    <text evidence="2">The sequence shown here is derived from an EMBL/GenBank/DDBJ whole genome shotgun (WGS) entry which is preliminary data.</text>
</comment>
<dbReference type="RefSeq" id="WP_148566528.1">
    <property type="nucleotide sequence ID" value="NZ_RXYA01000004.1"/>
</dbReference>
<dbReference type="Gene3D" id="1.10.3210.10">
    <property type="entry name" value="Hypothetical protein af1432"/>
    <property type="match status" value="1"/>
</dbReference>
<dbReference type="EMBL" id="WJBD01000002">
    <property type="protein sequence ID" value="MBC3887124.1"/>
    <property type="molecule type" value="Genomic_DNA"/>
</dbReference>
<dbReference type="Proteomes" id="UP000616595">
    <property type="component" value="Unassembled WGS sequence"/>
</dbReference>
<organism evidence="2 3">
    <name type="scientific">Acetobacterium paludosum</name>
    <dbReference type="NCBI Taxonomy" id="52693"/>
    <lineage>
        <taxon>Bacteria</taxon>
        <taxon>Bacillati</taxon>
        <taxon>Bacillota</taxon>
        <taxon>Clostridia</taxon>
        <taxon>Eubacteriales</taxon>
        <taxon>Eubacteriaceae</taxon>
        <taxon>Acetobacterium</taxon>
    </lineage>
</organism>
<dbReference type="InterPro" id="IPR037522">
    <property type="entry name" value="HD_GYP_dom"/>
</dbReference>
<sequence length="222" mass="25736">MSIYLSNMERTILAILNNVFINLPVEIQKHSILVSHYSMELYRKALFLNYTDGIAPLKAERIPYIGWATLYHDIGKLTSSYQLSNRTFSFYNANFSIHDNHQIKGFHLLLEILINQNLEFETTPLFIFLKDVILNHHEWWDGSGQPQAKKRNEIPLIARICSIADVYEYINNMQTNDFNISCNKSCDIIENESGKRFDPALVDIFLDFSINPDALNALTKEE</sequence>
<dbReference type="InterPro" id="IPR003607">
    <property type="entry name" value="HD/PDEase_dom"/>
</dbReference>
<feature type="domain" description="HD-GYP" evidence="1">
    <location>
        <begin position="5"/>
        <end position="221"/>
    </location>
</feature>
<proteinExistence type="predicted"/>
<name>A0A923HV27_9FIRM</name>
<gene>
    <name evidence="2" type="ORF">GH810_02220</name>
</gene>
<evidence type="ECO:0000313" key="2">
    <source>
        <dbReference type="EMBL" id="MBC3887124.1"/>
    </source>
</evidence>